<comment type="similarity">
    <text evidence="11">Belongs to the ubiquitin-conjugating enzyme family.</text>
</comment>
<dbReference type="SMART" id="SM00212">
    <property type="entry name" value="UBCc"/>
    <property type="match status" value="1"/>
</dbReference>
<dbReference type="GO" id="GO:0005524">
    <property type="term" value="F:ATP binding"/>
    <property type="evidence" value="ECO:0007669"/>
    <property type="project" value="UniProtKB-UniRule"/>
</dbReference>
<evidence type="ECO:0000256" key="3">
    <source>
        <dbReference type="ARBA" id="ARBA00022679"/>
    </source>
</evidence>
<protein>
    <recommendedName>
        <fullName evidence="8">SUMO-conjugating enzyme UBC9</fullName>
    </recommendedName>
    <alternativeName>
        <fullName evidence="9">Ubiquitin carrier protein 9</fullName>
    </alternativeName>
</protein>
<dbReference type="PROSITE" id="PS00183">
    <property type="entry name" value="UBC_1"/>
    <property type="match status" value="1"/>
</dbReference>
<evidence type="ECO:0000256" key="11">
    <source>
        <dbReference type="RuleBase" id="RU362109"/>
    </source>
</evidence>
<evidence type="ECO:0000313" key="13">
    <source>
        <dbReference type="EMBL" id="KAK9806083.1"/>
    </source>
</evidence>
<dbReference type="InterPro" id="IPR000608">
    <property type="entry name" value="UBC"/>
</dbReference>
<reference evidence="13 14" key="1">
    <citation type="journal article" date="2024" name="Nat. Commun.">
        <title>Phylogenomics reveals the evolutionary origins of lichenization in chlorophyte algae.</title>
        <authorList>
            <person name="Puginier C."/>
            <person name="Libourel C."/>
            <person name="Otte J."/>
            <person name="Skaloud P."/>
            <person name="Haon M."/>
            <person name="Grisel S."/>
            <person name="Petersen M."/>
            <person name="Berrin J.G."/>
            <person name="Delaux P.M."/>
            <person name="Dal Grande F."/>
            <person name="Keller J."/>
        </authorList>
    </citation>
    <scope>NUCLEOTIDE SEQUENCE [LARGE SCALE GENOMIC DNA]</scope>
    <source>
        <strain evidence="13 14">SAG 2043</strain>
    </source>
</reference>
<dbReference type="Gene3D" id="3.10.110.10">
    <property type="entry name" value="Ubiquitin Conjugating Enzyme"/>
    <property type="match status" value="1"/>
</dbReference>
<gene>
    <name evidence="13" type="ORF">WJX72_000472</name>
</gene>
<evidence type="ECO:0000256" key="5">
    <source>
        <dbReference type="ARBA" id="ARBA00022786"/>
    </source>
</evidence>
<dbReference type="FunFam" id="3.10.110.10:FF:000035">
    <property type="entry name" value="SUMO-conjugating enzyme ubc9"/>
    <property type="match status" value="1"/>
</dbReference>
<evidence type="ECO:0000256" key="6">
    <source>
        <dbReference type="ARBA" id="ARBA00022840"/>
    </source>
</evidence>
<comment type="pathway">
    <text evidence="2">Protein modification; protein sumoylation.</text>
</comment>
<dbReference type="InterPro" id="IPR023313">
    <property type="entry name" value="UBQ-conjugating_AS"/>
</dbReference>
<keyword evidence="14" id="KW-1185">Reference proteome</keyword>
<organism evidence="13 14">
    <name type="scientific">[Myrmecia] bisecta</name>
    <dbReference type="NCBI Taxonomy" id="41462"/>
    <lineage>
        <taxon>Eukaryota</taxon>
        <taxon>Viridiplantae</taxon>
        <taxon>Chlorophyta</taxon>
        <taxon>core chlorophytes</taxon>
        <taxon>Trebouxiophyceae</taxon>
        <taxon>Trebouxiales</taxon>
        <taxon>Trebouxiaceae</taxon>
        <taxon>Myrmecia</taxon>
    </lineage>
</organism>
<evidence type="ECO:0000256" key="10">
    <source>
        <dbReference type="PROSITE-ProRule" id="PRU10133"/>
    </source>
</evidence>
<keyword evidence="7" id="KW-0539">Nucleus</keyword>
<proteinExistence type="inferred from homology"/>
<dbReference type="EMBL" id="JALJOR010000014">
    <property type="protein sequence ID" value="KAK9806083.1"/>
    <property type="molecule type" value="Genomic_DNA"/>
</dbReference>
<feature type="active site" description="Glycyl thioester intermediate" evidence="10">
    <location>
        <position position="95"/>
    </location>
</feature>
<dbReference type="Proteomes" id="UP001489004">
    <property type="component" value="Unassembled WGS sequence"/>
</dbReference>
<evidence type="ECO:0000256" key="1">
    <source>
        <dbReference type="ARBA" id="ARBA00004123"/>
    </source>
</evidence>
<keyword evidence="3" id="KW-0808">Transferase</keyword>
<keyword evidence="6 11" id="KW-0067">ATP-binding</keyword>
<sequence length="161" mass="18386">MSTSGVARGRLAQERKSWRKDHPFGFVARPESAADGSVNFMKWTCLIPGKEGTMWEGGMYPLTLRFSNDYPSSAPECHFPPGFFHPNIYPSGKVCLSIVNNEHGWRPSITVKQILMGIQELLTTPNNDDPAQELGYTIFKKDKRDYERRVRLQAQKYPPEH</sequence>
<dbReference type="SUPFAM" id="SSF54495">
    <property type="entry name" value="UBC-like"/>
    <property type="match status" value="1"/>
</dbReference>
<keyword evidence="4 11" id="KW-0547">Nucleotide-binding</keyword>
<dbReference type="GO" id="GO:0005634">
    <property type="term" value="C:nucleus"/>
    <property type="evidence" value="ECO:0007669"/>
    <property type="project" value="UniProtKB-SubCell"/>
</dbReference>
<evidence type="ECO:0000256" key="2">
    <source>
        <dbReference type="ARBA" id="ARBA00004718"/>
    </source>
</evidence>
<evidence type="ECO:0000259" key="12">
    <source>
        <dbReference type="PROSITE" id="PS50127"/>
    </source>
</evidence>
<accession>A0AAW1PCE0</accession>
<evidence type="ECO:0000256" key="7">
    <source>
        <dbReference type="ARBA" id="ARBA00023242"/>
    </source>
</evidence>
<comment type="subcellular location">
    <subcellularLocation>
        <location evidence="1">Nucleus</location>
    </subcellularLocation>
</comment>
<keyword evidence="5 11" id="KW-0833">Ubl conjugation pathway</keyword>
<dbReference type="AlphaFoldDB" id="A0AAW1PCE0"/>
<dbReference type="GO" id="GO:0019787">
    <property type="term" value="F:ubiquitin-like protein transferase activity"/>
    <property type="evidence" value="ECO:0007669"/>
    <property type="project" value="UniProtKB-ARBA"/>
</dbReference>
<dbReference type="PANTHER" id="PTHR24067">
    <property type="entry name" value="UBIQUITIN-CONJUGATING ENZYME E2"/>
    <property type="match status" value="1"/>
</dbReference>
<comment type="caution">
    <text evidence="13">The sequence shown here is derived from an EMBL/GenBank/DDBJ whole genome shotgun (WGS) entry which is preliminary data.</text>
</comment>
<evidence type="ECO:0000256" key="4">
    <source>
        <dbReference type="ARBA" id="ARBA00022741"/>
    </source>
</evidence>
<dbReference type="GO" id="GO:0005694">
    <property type="term" value="C:chromosome"/>
    <property type="evidence" value="ECO:0007669"/>
    <property type="project" value="UniProtKB-ARBA"/>
</dbReference>
<name>A0AAW1PCE0_9CHLO</name>
<dbReference type="PROSITE" id="PS50127">
    <property type="entry name" value="UBC_2"/>
    <property type="match status" value="1"/>
</dbReference>
<dbReference type="CDD" id="cd23798">
    <property type="entry name" value="UBCc_UBE2I"/>
    <property type="match status" value="1"/>
</dbReference>
<feature type="domain" description="UBC core" evidence="12">
    <location>
        <begin position="6"/>
        <end position="159"/>
    </location>
</feature>
<dbReference type="InterPro" id="IPR050113">
    <property type="entry name" value="Ub_conjugating_enzyme"/>
</dbReference>
<evidence type="ECO:0000256" key="9">
    <source>
        <dbReference type="ARBA" id="ARBA00044296"/>
    </source>
</evidence>
<dbReference type="Pfam" id="PF00179">
    <property type="entry name" value="UQ_con"/>
    <property type="match status" value="1"/>
</dbReference>
<dbReference type="InterPro" id="IPR016135">
    <property type="entry name" value="UBQ-conjugating_enzyme/RWD"/>
</dbReference>
<evidence type="ECO:0000313" key="14">
    <source>
        <dbReference type="Proteomes" id="UP001489004"/>
    </source>
</evidence>
<evidence type="ECO:0000256" key="8">
    <source>
        <dbReference type="ARBA" id="ARBA00039165"/>
    </source>
</evidence>